<dbReference type="InterPro" id="IPR012657">
    <property type="entry name" value="23S_rRNA-intervening_sequence"/>
</dbReference>
<protein>
    <submittedName>
        <fullName evidence="1">S23 ribosomal protein</fullName>
    </submittedName>
</protein>
<dbReference type="PANTHER" id="PTHR38471:SF2">
    <property type="entry name" value="FOUR HELIX BUNDLE PROTEIN"/>
    <property type="match status" value="1"/>
</dbReference>
<dbReference type="CDD" id="cd16377">
    <property type="entry name" value="23S_rRNA_IVP_like"/>
    <property type="match status" value="1"/>
</dbReference>
<dbReference type="Pfam" id="PF05635">
    <property type="entry name" value="23S_rRNA_IVP"/>
    <property type="match status" value="1"/>
</dbReference>
<dbReference type="SUPFAM" id="SSF158446">
    <property type="entry name" value="IVS-encoded protein-like"/>
    <property type="match status" value="1"/>
</dbReference>
<comment type="caution">
    <text evidence="1">The sequence shown here is derived from an EMBL/GenBank/DDBJ whole genome shotgun (WGS) entry which is preliminary data.</text>
</comment>
<organism evidence="1 2">
    <name type="scientific">Candidatus Woesebacteria bacterium GW2011_GWB1_39_10</name>
    <dbReference type="NCBI Taxonomy" id="1618572"/>
    <lineage>
        <taxon>Bacteria</taxon>
        <taxon>Candidatus Woeseibacteriota</taxon>
    </lineage>
</organism>
<evidence type="ECO:0000313" key="2">
    <source>
        <dbReference type="Proteomes" id="UP000034774"/>
    </source>
</evidence>
<dbReference type="AlphaFoldDB" id="A0A0G0PS65"/>
<dbReference type="Proteomes" id="UP000034774">
    <property type="component" value="Unassembled WGS sequence"/>
</dbReference>
<evidence type="ECO:0000313" key="1">
    <source>
        <dbReference type="EMBL" id="KKQ92181.1"/>
    </source>
</evidence>
<dbReference type="Gene3D" id="1.20.1440.60">
    <property type="entry name" value="23S rRNA-intervening sequence"/>
    <property type="match status" value="1"/>
</dbReference>
<dbReference type="GO" id="GO:0005840">
    <property type="term" value="C:ribosome"/>
    <property type="evidence" value="ECO:0007669"/>
    <property type="project" value="UniProtKB-KW"/>
</dbReference>
<proteinExistence type="predicted"/>
<gene>
    <name evidence="1" type="ORF">UT17_C0003G0204</name>
</gene>
<keyword evidence="1" id="KW-0689">Ribosomal protein</keyword>
<dbReference type="PANTHER" id="PTHR38471">
    <property type="entry name" value="FOUR HELIX BUNDLE PROTEIN"/>
    <property type="match status" value="1"/>
</dbReference>
<dbReference type="InterPro" id="IPR036583">
    <property type="entry name" value="23S_rRNA_IVS_sf"/>
</dbReference>
<dbReference type="STRING" id="1618572.UT17_C0003G0204"/>
<name>A0A0G0PS65_9BACT</name>
<keyword evidence="1" id="KW-0687">Ribonucleoprotein</keyword>
<sequence>MLNLSNLTSYKKLIIYQKAKSLVLITYRLTSDFPKTEIYTLVPQMRRAAISIMANIVEGYSKGTSAEYARFLTISIGSLTELEVYLDVCLDLHFISQLEFEKSFGLLIEVKKLLYSSRRTVRERIKQ</sequence>
<reference evidence="1 2" key="1">
    <citation type="journal article" date="2015" name="Nature">
        <title>rRNA introns, odd ribosomes, and small enigmatic genomes across a large radiation of phyla.</title>
        <authorList>
            <person name="Brown C.T."/>
            <person name="Hug L.A."/>
            <person name="Thomas B.C."/>
            <person name="Sharon I."/>
            <person name="Castelle C.J."/>
            <person name="Singh A."/>
            <person name="Wilkins M.J."/>
            <person name="Williams K.H."/>
            <person name="Banfield J.F."/>
        </authorList>
    </citation>
    <scope>NUCLEOTIDE SEQUENCE [LARGE SCALE GENOMIC DNA]</scope>
</reference>
<dbReference type="EMBL" id="LBVU01000003">
    <property type="protein sequence ID" value="KKQ92181.1"/>
    <property type="molecule type" value="Genomic_DNA"/>
</dbReference>
<accession>A0A0G0PS65</accession>
<dbReference type="NCBIfam" id="TIGR02436">
    <property type="entry name" value="four helix bundle protein"/>
    <property type="match status" value="1"/>
</dbReference>